<evidence type="ECO:0000313" key="5">
    <source>
        <dbReference type="EMBL" id="KAH3826489.1"/>
    </source>
</evidence>
<comment type="caution">
    <text evidence="5">The sequence shown here is derived from an EMBL/GenBank/DDBJ whole genome shotgun (WGS) entry which is preliminary data.</text>
</comment>
<accession>A0A9D4JXC6</accession>
<dbReference type="PROSITE" id="PS50089">
    <property type="entry name" value="ZF_RING_2"/>
    <property type="match status" value="1"/>
</dbReference>
<dbReference type="Proteomes" id="UP000828390">
    <property type="component" value="Unassembled WGS sequence"/>
</dbReference>
<keyword evidence="6" id="KW-1185">Reference proteome</keyword>
<evidence type="ECO:0000256" key="2">
    <source>
        <dbReference type="ARBA" id="ARBA00022833"/>
    </source>
</evidence>
<dbReference type="AlphaFoldDB" id="A0A9D4JXC6"/>
<reference evidence="5" key="2">
    <citation type="submission" date="2020-11" db="EMBL/GenBank/DDBJ databases">
        <authorList>
            <person name="McCartney M.A."/>
            <person name="Auch B."/>
            <person name="Kono T."/>
            <person name="Mallez S."/>
            <person name="Becker A."/>
            <person name="Gohl D.M."/>
            <person name="Silverstein K.A.T."/>
            <person name="Koren S."/>
            <person name="Bechman K.B."/>
            <person name="Herman A."/>
            <person name="Abrahante J.E."/>
            <person name="Garbe J."/>
        </authorList>
    </citation>
    <scope>NUCLEOTIDE SEQUENCE</scope>
    <source>
        <strain evidence="5">Duluth1</strain>
        <tissue evidence="5">Whole animal</tissue>
    </source>
</reference>
<keyword evidence="2" id="KW-0862">Zinc</keyword>
<evidence type="ECO:0000259" key="4">
    <source>
        <dbReference type="PROSITE" id="PS50089"/>
    </source>
</evidence>
<dbReference type="GO" id="GO:0008270">
    <property type="term" value="F:zinc ion binding"/>
    <property type="evidence" value="ECO:0007669"/>
    <property type="project" value="UniProtKB-KW"/>
</dbReference>
<protein>
    <recommendedName>
        <fullName evidence="4">RING-type domain-containing protein</fullName>
    </recommendedName>
</protein>
<reference evidence="5" key="1">
    <citation type="journal article" date="2019" name="bioRxiv">
        <title>The Genome of the Zebra Mussel, Dreissena polymorpha: A Resource for Invasive Species Research.</title>
        <authorList>
            <person name="McCartney M.A."/>
            <person name="Auch B."/>
            <person name="Kono T."/>
            <person name="Mallez S."/>
            <person name="Zhang Y."/>
            <person name="Obille A."/>
            <person name="Becker A."/>
            <person name="Abrahante J.E."/>
            <person name="Garbe J."/>
            <person name="Badalamenti J.P."/>
            <person name="Herman A."/>
            <person name="Mangelson H."/>
            <person name="Liachko I."/>
            <person name="Sullivan S."/>
            <person name="Sone E.D."/>
            <person name="Koren S."/>
            <person name="Silverstein K.A.T."/>
            <person name="Beckman K.B."/>
            <person name="Gohl D.M."/>
        </authorList>
    </citation>
    <scope>NUCLEOTIDE SEQUENCE</scope>
    <source>
        <strain evidence="5">Duluth1</strain>
        <tissue evidence="5">Whole animal</tissue>
    </source>
</reference>
<gene>
    <name evidence="5" type="ORF">DPMN_128395</name>
</gene>
<dbReference type="InterPro" id="IPR013083">
    <property type="entry name" value="Znf_RING/FYVE/PHD"/>
</dbReference>
<keyword evidence="1 3" id="KW-0479">Metal-binding</keyword>
<evidence type="ECO:0000256" key="1">
    <source>
        <dbReference type="ARBA" id="ARBA00022771"/>
    </source>
</evidence>
<dbReference type="Gene3D" id="3.30.40.10">
    <property type="entry name" value="Zinc/RING finger domain, C3HC4 (zinc finger)"/>
    <property type="match status" value="1"/>
</dbReference>
<organism evidence="5 6">
    <name type="scientific">Dreissena polymorpha</name>
    <name type="common">Zebra mussel</name>
    <name type="synonym">Mytilus polymorpha</name>
    <dbReference type="NCBI Taxonomy" id="45954"/>
    <lineage>
        <taxon>Eukaryota</taxon>
        <taxon>Metazoa</taxon>
        <taxon>Spiralia</taxon>
        <taxon>Lophotrochozoa</taxon>
        <taxon>Mollusca</taxon>
        <taxon>Bivalvia</taxon>
        <taxon>Autobranchia</taxon>
        <taxon>Heteroconchia</taxon>
        <taxon>Euheterodonta</taxon>
        <taxon>Imparidentia</taxon>
        <taxon>Neoheterodontei</taxon>
        <taxon>Myida</taxon>
        <taxon>Dreissenoidea</taxon>
        <taxon>Dreissenidae</taxon>
        <taxon>Dreissena</taxon>
    </lineage>
</organism>
<sequence length="218" mass="24085">MSTPTQATDATENDRNHPMVTSSVLVFSGGGKKSSFFIIPTTNQMTWDDELRLRELLRKPSSEESVVIQGLQSTDLQTTDTMSTSEARSVIEMGYSKTAVQLAIHEYNGKNPTKGALSFSAADLVQILVGCQERGEELPQDLPSEELGARGSSQLDAVSGARLMNTRKCKKCHINDSCMQVLPCNHCCLCVKCARKASHCPMCHRRVEFRFRSYNTST</sequence>
<evidence type="ECO:0000256" key="3">
    <source>
        <dbReference type="PROSITE-ProRule" id="PRU00175"/>
    </source>
</evidence>
<name>A0A9D4JXC6_DREPO</name>
<feature type="domain" description="RING-type" evidence="4">
    <location>
        <begin position="169"/>
        <end position="204"/>
    </location>
</feature>
<proteinExistence type="predicted"/>
<dbReference type="EMBL" id="JAIWYP010000005">
    <property type="protein sequence ID" value="KAH3826489.1"/>
    <property type="molecule type" value="Genomic_DNA"/>
</dbReference>
<dbReference type="InterPro" id="IPR001841">
    <property type="entry name" value="Znf_RING"/>
</dbReference>
<evidence type="ECO:0000313" key="6">
    <source>
        <dbReference type="Proteomes" id="UP000828390"/>
    </source>
</evidence>
<keyword evidence="1 3" id="KW-0863">Zinc-finger</keyword>